<feature type="region of interest" description="Disordered" evidence="2">
    <location>
        <begin position="64"/>
        <end position="88"/>
    </location>
</feature>
<feature type="compositionally biased region" description="Polar residues" evidence="2">
    <location>
        <begin position="371"/>
        <end position="380"/>
    </location>
</feature>
<dbReference type="GeneID" id="7823964"/>
<proteinExistence type="predicted"/>
<organism evidence="3 4">
    <name type="scientific">Tetrahymena thermophila (strain SB210)</name>
    <dbReference type="NCBI Taxonomy" id="312017"/>
    <lineage>
        <taxon>Eukaryota</taxon>
        <taxon>Sar</taxon>
        <taxon>Alveolata</taxon>
        <taxon>Ciliophora</taxon>
        <taxon>Intramacronucleata</taxon>
        <taxon>Oligohymenophorea</taxon>
        <taxon>Hymenostomatida</taxon>
        <taxon>Tetrahymenina</taxon>
        <taxon>Tetrahymenidae</taxon>
        <taxon>Tetrahymena</taxon>
    </lineage>
</organism>
<dbReference type="AlphaFoldDB" id="Q238V9"/>
<keyword evidence="4" id="KW-1185">Reference proteome</keyword>
<feature type="compositionally biased region" description="Low complexity" evidence="2">
    <location>
        <begin position="360"/>
        <end position="370"/>
    </location>
</feature>
<feature type="region of interest" description="Disordered" evidence="2">
    <location>
        <begin position="360"/>
        <end position="386"/>
    </location>
</feature>
<dbReference type="HOGENOM" id="CLU_393064_0_0_1"/>
<dbReference type="RefSeq" id="XP_001013356.1">
    <property type="nucleotide sequence ID" value="XM_001013356.2"/>
</dbReference>
<sequence>MIRNSQSTLQMSVNPTNQLAQKRLLSKQNSQIIQKVKAVGERQDFSVCTIQLEQTIKPISFRQNSQNKYENSKMTSIQSQNSTPKNNDKVESRIYQQTGQRQFSLDQPKVTVIDLRSQTLLQKNDSYFTKESQRKLQQNSSNNLFRLRQNPNWFSQKSSAGSSKTEIISGKKELYKKLQEASTPTCRGANFEKSIFSNNSTLETLTKQRSEEKQQNFGQLCSQSIITNNQLKQDGNQASQINQNNNLQQSNNKSNIFSYINSNKQNYFQIAQKKNENLQIKLNQNQQSETFQQKLASKKQNNVNKISNIYQNEHNNLKNKNEEFKKLIINQYQQQHQLQQQNQQSKLSSQNFKLTFNYQQNEQSNKNSQKILRTSQSQTEFELPADHLKKDKEEAKKLSQNLSTSINEQQSQQNSCQQINSMTDHTVTQSVQRQKYFEIRSQNKELPKYQKQAKTFDQQQLLNITNIIEVDEPIQSSGKFNYISPIAKQKQQIISPKIKQAPPSSEQSYDQIMIWQSSEKSSQNTNERQIRNLEPITRTKINAEVQKREEFIKLYTKRFKNYPQQSPNSESLNDQQIENLVLDAFFHSSQKSSSSSQTSIKLENQTYKQIPLNALSTDSGNANLSTPKKKQIQLNEKQNDASIPYQVAMMQIDSSNSSNSVQGYLSKESTQIKQKINNVFFSDTKNHKQFIKSFFQETNYQI</sequence>
<dbReference type="SMR" id="Q238V9"/>
<evidence type="ECO:0000256" key="2">
    <source>
        <dbReference type="SAM" id="MobiDB-lite"/>
    </source>
</evidence>
<reference evidence="4" key="1">
    <citation type="journal article" date="2006" name="PLoS Biol.">
        <title>Macronuclear genome sequence of the ciliate Tetrahymena thermophila, a model eukaryote.</title>
        <authorList>
            <person name="Eisen J.A."/>
            <person name="Coyne R.S."/>
            <person name="Wu M."/>
            <person name="Wu D."/>
            <person name="Thiagarajan M."/>
            <person name="Wortman J.R."/>
            <person name="Badger J.H."/>
            <person name="Ren Q."/>
            <person name="Amedeo P."/>
            <person name="Jones K.M."/>
            <person name="Tallon L.J."/>
            <person name="Delcher A.L."/>
            <person name="Salzberg S.L."/>
            <person name="Silva J.C."/>
            <person name="Haas B.J."/>
            <person name="Majoros W.H."/>
            <person name="Farzad M."/>
            <person name="Carlton J.M."/>
            <person name="Smith R.K. Jr."/>
            <person name="Garg J."/>
            <person name="Pearlman R.E."/>
            <person name="Karrer K.M."/>
            <person name="Sun L."/>
            <person name="Manning G."/>
            <person name="Elde N.C."/>
            <person name="Turkewitz A.P."/>
            <person name="Asai D.J."/>
            <person name="Wilkes D.E."/>
            <person name="Wang Y."/>
            <person name="Cai H."/>
            <person name="Collins K."/>
            <person name="Stewart B.A."/>
            <person name="Lee S.R."/>
            <person name="Wilamowska K."/>
            <person name="Weinberg Z."/>
            <person name="Ruzzo W.L."/>
            <person name="Wloga D."/>
            <person name="Gaertig J."/>
            <person name="Frankel J."/>
            <person name="Tsao C.-C."/>
            <person name="Gorovsky M.A."/>
            <person name="Keeling P.J."/>
            <person name="Waller R.F."/>
            <person name="Patron N.J."/>
            <person name="Cherry J.M."/>
            <person name="Stover N.A."/>
            <person name="Krieger C.J."/>
            <person name="del Toro C."/>
            <person name="Ryder H.F."/>
            <person name="Williamson S.C."/>
            <person name="Barbeau R.A."/>
            <person name="Hamilton E.P."/>
            <person name="Orias E."/>
        </authorList>
    </citation>
    <scope>NUCLEOTIDE SEQUENCE [LARGE SCALE GENOMIC DNA]</scope>
    <source>
        <strain evidence="4">SB210</strain>
    </source>
</reference>
<dbReference type="KEGG" id="tet:TTHERM_00449610"/>
<dbReference type="EMBL" id="GG662738">
    <property type="protein sequence ID" value="EAR93111.1"/>
    <property type="molecule type" value="Genomic_DNA"/>
</dbReference>
<evidence type="ECO:0000313" key="3">
    <source>
        <dbReference type="EMBL" id="EAR93111.1"/>
    </source>
</evidence>
<evidence type="ECO:0000313" key="4">
    <source>
        <dbReference type="Proteomes" id="UP000009168"/>
    </source>
</evidence>
<protein>
    <submittedName>
        <fullName evidence="3">Uncharacterized protein</fullName>
    </submittedName>
</protein>
<dbReference type="InParanoid" id="Q238V9"/>
<feature type="coiled-coil region" evidence="1">
    <location>
        <begin position="268"/>
        <end position="330"/>
    </location>
</feature>
<gene>
    <name evidence="3" type="ORF">TTHERM_00449610</name>
</gene>
<feature type="compositionally biased region" description="Polar residues" evidence="2">
    <location>
        <begin position="64"/>
        <end position="85"/>
    </location>
</feature>
<accession>Q238V9</accession>
<evidence type="ECO:0000256" key="1">
    <source>
        <dbReference type="SAM" id="Coils"/>
    </source>
</evidence>
<dbReference type="Proteomes" id="UP000009168">
    <property type="component" value="Unassembled WGS sequence"/>
</dbReference>
<name>Q238V9_TETTS</name>
<keyword evidence="1" id="KW-0175">Coiled coil</keyword>